<dbReference type="Gene3D" id="3.30.420.10">
    <property type="entry name" value="Ribonuclease H-like superfamily/Ribonuclease H"/>
    <property type="match status" value="1"/>
</dbReference>
<dbReference type="GO" id="GO:0003676">
    <property type="term" value="F:nucleic acid binding"/>
    <property type="evidence" value="ECO:0007669"/>
    <property type="project" value="InterPro"/>
</dbReference>
<proteinExistence type="predicted"/>
<keyword evidence="2" id="KW-1185">Reference proteome</keyword>
<evidence type="ECO:0000313" key="2">
    <source>
        <dbReference type="Proteomes" id="UP000780801"/>
    </source>
</evidence>
<sequence>MKRAQRARQEYLLRIRQRRKFRKKCARESARRQRRQLQTRQTQLNNIGDNRLNAARKEAECAIAKIATPLLVAVVEVQAQHSFEGLQLDETTIADIQQWREQLSDTDDLILFSDGSLKDMATEQIKMTFGVVVQRDYDYERVISGAVDGYASSAKAELPGLLAAILCSPRGKDVTVKLDNSGVVKGFRRL</sequence>
<dbReference type="AlphaFoldDB" id="A0A9P6FRE7"/>
<feature type="non-terminal residue" evidence="1">
    <location>
        <position position="190"/>
    </location>
</feature>
<gene>
    <name evidence="1" type="ORF">BGW38_004355</name>
</gene>
<name>A0A9P6FRE7_9FUNG</name>
<dbReference type="InterPro" id="IPR036397">
    <property type="entry name" value="RNaseH_sf"/>
</dbReference>
<organism evidence="1 2">
    <name type="scientific">Lunasporangiospora selenospora</name>
    <dbReference type="NCBI Taxonomy" id="979761"/>
    <lineage>
        <taxon>Eukaryota</taxon>
        <taxon>Fungi</taxon>
        <taxon>Fungi incertae sedis</taxon>
        <taxon>Mucoromycota</taxon>
        <taxon>Mortierellomycotina</taxon>
        <taxon>Mortierellomycetes</taxon>
        <taxon>Mortierellales</taxon>
        <taxon>Mortierellaceae</taxon>
        <taxon>Lunasporangiospora</taxon>
    </lineage>
</organism>
<reference evidence="1" key="1">
    <citation type="journal article" date="2020" name="Fungal Divers.">
        <title>Resolving the Mortierellaceae phylogeny through synthesis of multi-gene phylogenetics and phylogenomics.</title>
        <authorList>
            <person name="Vandepol N."/>
            <person name="Liber J."/>
            <person name="Desiro A."/>
            <person name="Na H."/>
            <person name="Kennedy M."/>
            <person name="Barry K."/>
            <person name="Grigoriev I.V."/>
            <person name="Miller A.N."/>
            <person name="O'Donnell K."/>
            <person name="Stajich J.E."/>
            <person name="Bonito G."/>
        </authorList>
    </citation>
    <scope>NUCLEOTIDE SEQUENCE</scope>
    <source>
        <strain evidence="1">KOD1015</strain>
    </source>
</reference>
<accession>A0A9P6FRE7</accession>
<dbReference type="EMBL" id="JAABOA010002795">
    <property type="protein sequence ID" value="KAF9579396.1"/>
    <property type="molecule type" value="Genomic_DNA"/>
</dbReference>
<protein>
    <submittedName>
        <fullName evidence="1">Uncharacterized protein</fullName>
    </submittedName>
</protein>
<evidence type="ECO:0000313" key="1">
    <source>
        <dbReference type="EMBL" id="KAF9579396.1"/>
    </source>
</evidence>
<dbReference type="Proteomes" id="UP000780801">
    <property type="component" value="Unassembled WGS sequence"/>
</dbReference>
<dbReference type="OrthoDB" id="2433898at2759"/>
<comment type="caution">
    <text evidence="1">The sequence shown here is derived from an EMBL/GenBank/DDBJ whole genome shotgun (WGS) entry which is preliminary data.</text>
</comment>